<dbReference type="EMBL" id="FZOO01000002">
    <property type="protein sequence ID" value="SNS14204.1"/>
    <property type="molecule type" value="Genomic_DNA"/>
</dbReference>
<dbReference type="OrthoDB" id="675629at2"/>
<keyword evidence="2" id="KW-1185">Reference proteome</keyword>
<dbReference type="Proteomes" id="UP000198373">
    <property type="component" value="Unassembled WGS sequence"/>
</dbReference>
<dbReference type="RefSeq" id="WP_089304414.1">
    <property type="nucleotide sequence ID" value="NZ_FZOO01000002.1"/>
</dbReference>
<name>A0A239C464_9ACTN</name>
<evidence type="ECO:0000313" key="2">
    <source>
        <dbReference type="Proteomes" id="UP000198373"/>
    </source>
</evidence>
<organism evidence="1 2">
    <name type="scientific">Geodermatophilus pulveris</name>
    <dbReference type="NCBI Taxonomy" id="1564159"/>
    <lineage>
        <taxon>Bacteria</taxon>
        <taxon>Bacillati</taxon>
        <taxon>Actinomycetota</taxon>
        <taxon>Actinomycetes</taxon>
        <taxon>Geodermatophilales</taxon>
        <taxon>Geodermatophilaceae</taxon>
        <taxon>Geodermatophilus</taxon>
    </lineage>
</organism>
<accession>A0A239C464</accession>
<dbReference type="AlphaFoldDB" id="A0A239C464"/>
<gene>
    <name evidence="1" type="ORF">SAMN06893096_102202</name>
</gene>
<evidence type="ECO:0008006" key="3">
    <source>
        <dbReference type="Google" id="ProtNLM"/>
    </source>
</evidence>
<proteinExistence type="predicted"/>
<protein>
    <recommendedName>
        <fullName evidence="3">PAAR motif-containing protein</fullName>
    </recommendedName>
</protein>
<reference evidence="2" key="1">
    <citation type="submission" date="2017-06" db="EMBL/GenBank/DDBJ databases">
        <authorList>
            <person name="Varghese N."/>
            <person name="Submissions S."/>
        </authorList>
    </citation>
    <scope>NUCLEOTIDE SEQUENCE [LARGE SCALE GENOMIC DNA]</scope>
    <source>
        <strain evidence="2">DSM 46839</strain>
    </source>
</reference>
<evidence type="ECO:0000313" key="1">
    <source>
        <dbReference type="EMBL" id="SNS14204.1"/>
    </source>
</evidence>
<sequence length="113" mass="11500">MPGFLLTAGSTVQCTHAAPATAQTGNTRVLSTTGPALTAADLHTVTGCPFTIPGPKPQPCVTVRWSPATRVFINGQPAVVQVPGPGQGLCQSVEQVPQGPPVVAAVQTRVFGM</sequence>